<dbReference type="AlphaFoldDB" id="A0AAN5C5Y2"/>
<keyword evidence="2" id="KW-1185">Reference proteome</keyword>
<organism evidence="1 2">
    <name type="scientific">Pristionchus mayeri</name>
    <dbReference type="NCBI Taxonomy" id="1317129"/>
    <lineage>
        <taxon>Eukaryota</taxon>
        <taxon>Metazoa</taxon>
        <taxon>Ecdysozoa</taxon>
        <taxon>Nematoda</taxon>
        <taxon>Chromadorea</taxon>
        <taxon>Rhabditida</taxon>
        <taxon>Rhabditina</taxon>
        <taxon>Diplogasteromorpha</taxon>
        <taxon>Diplogasteroidea</taxon>
        <taxon>Neodiplogasteridae</taxon>
        <taxon>Pristionchus</taxon>
    </lineage>
</organism>
<evidence type="ECO:0000313" key="2">
    <source>
        <dbReference type="Proteomes" id="UP001328107"/>
    </source>
</evidence>
<accession>A0AAN5C5Y2</accession>
<dbReference type="EMBL" id="BTRK01000001">
    <property type="protein sequence ID" value="GMR30139.1"/>
    <property type="molecule type" value="Genomic_DNA"/>
</dbReference>
<name>A0AAN5C5Y2_9BILA</name>
<gene>
    <name evidence="1" type="ORF">PMAYCL1PPCAC_00334</name>
</gene>
<reference evidence="2" key="1">
    <citation type="submission" date="2022-10" db="EMBL/GenBank/DDBJ databases">
        <title>Genome assembly of Pristionchus species.</title>
        <authorList>
            <person name="Yoshida K."/>
            <person name="Sommer R.J."/>
        </authorList>
    </citation>
    <scope>NUCLEOTIDE SEQUENCE [LARGE SCALE GENOMIC DNA]</scope>
    <source>
        <strain evidence="2">RS5460</strain>
    </source>
</reference>
<comment type="caution">
    <text evidence="1">The sequence shown here is derived from an EMBL/GenBank/DDBJ whole genome shotgun (WGS) entry which is preliminary data.</text>
</comment>
<proteinExistence type="predicted"/>
<evidence type="ECO:0000313" key="1">
    <source>
        <dbReference type="EMBL" id="GMR30139.1"/>
    </source>
</evidence>
<sequence length="214" mass="22812">AEEVGVLEHHDKLRVVHLEHHSRDLSDVRAVTVDAADLRVDALSQHLLLLLKRFQSEWDGEAAGMGPKLRQQRTGCTSSAAAWVQWGRGHGRSGVRERLQLHSSGSASTAGHSLSSHVRGLAHISECSSGGPLLLGDGLGGFLRLLEADESESLRTTVLVAHDLARDPSSCFSCISSTAFSACSGSSKATNPNPLALPSESFMMAQLVTCKHSD</sequence>
<dbReference type="Proteomes" id="UP001328107">
    <property type="component" value="Unassembled WGS sequence"/>
</dbReference>
<protein>
    <submittedName>
        <fullName evidence="1">Uncharacterized protein</fullName>
    </submittedName>
</protein>
<feature type="non-terminal residue" evidence="1">
    <location>
        <position position="1"/>
    </location>
</feature>